<dbReference type="Proteomes" id="UP001190700">
    <property type="component" value="Unassembled WGS sequence"/>
</dbReference>
<proteinExistence type="predicted"/>
<evidence type="ECO:0000313" key="2">
    <source>
        <dbReference type="EMBL" id="KAK3237876.1"/>
    </source>
</evidence>
<accession>A0AAE0ERG0</accession>
<name>A0AAE0ERG0_9CHLO</name>
<feature type="region of interest" description="Disordered" evidence="1">
    <location>
        <begin position="102"/>
        <end position="149"/>
    </location>
</feature>
<dbReference type="EMBL" id="LGRX02034413">
    <property type="protein sequence ID" value="KAK3237876.1"/>
    <property type="molecule type" value="Genomic_DNA"/>
</dbReference>
<keyword evidence="3" id="KW-1185">Reference proteome</keyword>
<organism evidence="2 3">
    <name type="scientific">Cymbomonas tetramitiformis</name>
    <dbReference type="NCBI Taxonomy" id="36881"/>
    <lineage>
        <taxon>Eukaryota</taxon>
        <taxon>Viridiplantae</taxon>
        <taxon>Chlorophyta</taxon>
        <taxon>Pyramimonadophyceae</taxon>
        <taxon>Pyramimonadales</taxon>
        <taxon>Pyramimonadaceae</taxon>
        <taxon>Cymbomonas</taxon>
    </lineage>
</organism>
<comment type="caution">
    <text evidence="2">The sequence shown here is derived from an EMBL/GenBank/DDBJ whole genome shotgun (WGS) entry which is preliminary data.</text>
</comment>
<evidence type="ECO:0000256" key="1">
    <source>
        <dbReference type="SAM" id="MobiDB-lite"/>
    </source>
</evidence>
<dbReference type="AlphaFoldDB" id="A0AAE0ERG0"/>
<feature type="compositionally biased region" description="Basic and acidic residues" evidence="1">
    <location>
        <begin position="131"/>
        <end position="143"/>
    </location>
</feature>
<protein>
    <submittedName>
        <fullName evidence="2">Uncharacterized protein</fullName>
    </submittedName>
</protein>
<evidence type="ECO:0000313" key="3">
    <source>
        <dbReference type="Proteomes" id="UP001190700"/>
    </source>
</evidence>
<gene>
    <name evidence="2" type="ORF">CYMTET_52078</name>
</gene>
<reference evidence="2 3" key="1">
    <citation type="journal article" date="2015" name="Genome Biol. Evol.">
        <title>Comparative Genomics of a Bacterivorous Green Alga Reveals Evolutionary Causalities and Consequences of Phago-Mixotrophic Mode of Nutrition.</title>
        <authorList>
            <person name="Burns J.A."/>
            <person name="Paasch A."/>
            <person name="Narechania A."/>
            <person name="Kim E."/>
        </authorList>
    </citation>
    <scope>NUCLEOTIDE SEQUENCE [LARGE SCALE GENOMIC DNA]</scope>
    <source>
        <strain evidence="2 3">PLY_AMNH</strain>
    </source>
</reference>
<sequence>MGQSARVDPRPLLAKEQRLVAADDASEAFAAAVAEHGAPAVLARGESDEIDVSAYGFAVSDSGSGVLTELENLTSQVRAMEEKVVVHLSQVSLLGGDGVAWPVQPDSVGGSGGGMPTEGAQPTEVPPPDYWRPEGHYASDHNPHGGWTW</sequence>